<dbReference type="InterPro" id="IPR028366">
    <property type="entry name" value="PhoU"/>
</dbReference>
<dbReference type="Proteomes" id="UP000248557">
    <property type="component" value="Unassembled WGS sequence"/>
</dbReference>
<dbReference type="AlphaFoldDB" id="A0A328Q380"/>
<dbReference type="InterPro" id="IPR036390">
    <property type="entry name" value="WH_DNA-bd_sf"/>
</dbReference>
<dbReference type="Pfam" id="PF01895">
    <property type="entry name" value="PhoU"/>
    <property type="match status" value="2"/>
</dbReference>
<sequence>MPKNIKNNTLKEILDIILYEAPSTQDEIAEKLNISRRYVTKLLKPLIDENVIKKAYVVDLKKFNEISENYETENSLPEYSGEYFIKEMMKEMGEQICKQFAWSFEALKNNDVDLAQKALDEDLNTKHMYTKIKSSTDTVISLDPYFEFNNTIMFNEIAYDMERIGDHICHIPKFVLEENKEVKEPIIDVLEEMYEMSETMFKKAVRSFLKRDVNIKEKMDRYERELTNLQKLATKKISSQMAKDNIDKKNSTYYLVLFRVVKSFERIGDISIEITEATIQFYIENQSYNNSTHFKYFNNKN</sequence>
<proteinExistence type="predicted"/>
<feature type="domain" description="PhoU" evidence="1">
    <location>
        <begin position="190"/>
        <end position="277"/>
    </location>
</feature>
<dbReference type="GO" id="GO:0030643">
    <property type="term" value="P:intracellular phosphate ion homeostasis"/>
    <property type="evidence" value="ECO:0007669"/>
    <property type="project" value="InterPro"/>
</dbReference>
<dbReference type="SUPFAM" id="SSF109755">
    <property type="entry name" value="PhoU-like"/>
    <property type="match status" value="1"/>
</dbReference>
<evidence type="ECO:0000259" key="1">
    <source>
        <dbReference type="Pfam" id="PF01895"/>
    </source>
</evidence>
<protein>
    <submittedName>
        <fullName evidence="2">PhoU family transcriptional regulator</fullName>
    </submittedName>
</protein>
<comment type="caution">
    <text evidence="2">The sequence shown here is derived from an EMBL/GenBank/DDBJ whole genome shotgun (WGS) entry which is preliminary data.</text>
</comment>
<name>A0A328Q380_9EURY</name>
<organism evidence="2 3">
    <name type="scientific">Methanosphaera stadtmanae</name>
    <dbReference type="NCBI Taxonomy" id="2317"/>
    <lineage>
        <taxon>Archaea</taxon>
        <taxon>Methanobacteriati</taxon>
        <taxon>Methanobacteriota</taxon>
        <taxon>Methanomada group</taxon>
        <taxon>Methanobacteria</taxon>
        <taxon>Methanobacteriales</taxon>
        <taxon>Methanobacteriaceae</taxon>
        <taxon>Methanosphaera</taxon>
    </lineage>
</organism>
<dbReference type="PANTHER" id="PTHR42930">
    <property type="entry name" value="PHOSPHATE-SPECIFIC TRANSPORT SYSTEM ACCESSORY PROTEIN PHOU"/>
    <property type="match status" value="1"/>
</dbReference>
<dbReference type="EMBL" id="NGJK01000017">
    <property type="protein sequence ID" value="RAP03554.1"/>
    <property type="molecule type" value="Genomic_DNA"/>
</dbReference>
<evidence type="ECO:0000313" key="2">
    <source>
        <dbReference type="EMBL" id="RAP03554.1"/>
    </source>
</evidence>
<evidence type="ECO:0000313" key="3">
    <source>
        <dbReference type="Proteomes" id="UP000248557"/>
    </source>
</evidence>
<accession>A0A328Q380</accession>
<dbReference type="InterPro" id="IPR038078">
    <property type="entry name" value="PhoU-like_sf"/>
</dbReference>
<dbReference type="InterPro" id="IPR036388">
    <property type="entry name" value="WH-like_DNA-bd_sf"/>
</dbReference>
<reference evidence="2 3" key="1">
    <citation type="submission" date="2017-05" db="EMBL/GenBank/DDBJ databases">
        <title>Host range expansion of the Methanosphaera genus to humans and monogastric animals involves recent and extensive reduction in genome content.</title>
        <authorList>
            <person name="Hoedt E.C."/>
            <person name="Volmer J.G."/>
            <person name="Parks D.H."/>
            <person name="Rosewarne C.P."/>
            <person name="Denman S.E."/>
            <person name="Mcsweeney C.S."/>
            <person name="O Cuiv P."/>
            <person name="Hugenholtz P."/>
            <person name="Tyson G.W."/>
            <person name="Morrison M."/>
        </authorList>
    </citation>
    <scope>NUCLEOTIDE SEQUENCE [LARGE SCALE GENOMIC DNA]</scope>
    <source>
        <strain evidence="2 3">PA5</strain>
    </source>
</reference>
<dbReference type="Gene3D" id="1.20.58.220">
    <property type="entry name" value="Phosphate transport system protein phou homolog 2, domain 2"/>
    <property type="match status" value="1"/>
</dbReference>
<dbReference type="Gene3D" id="1.10.10.10">
    <property type="entry name" value="Winged helix-like DNA-binding domain superfamily/Winged helix DNA-binding domain"/>
    <property type="match status" value="1"/>
</dbReference>
<dbReference type="InterPro" id="IPR026022">
    <property type="entry name" value="PhoU_dom"/>
</dbReference>
<feature type="domain" description="PhoU" evidence="1">
    <location>
        <begin position="90"/>
        <end position="171"/>
    </location>
</feature>
<dbReference type="RefSeq" id="WP_112149349.1">
    <property type="nucleotide sequence ID" value="NZ_NGJK01000017.1"/>
</dbReference>
<dbReference type="PANTHER" id="PTHR42930:SF3">
    <property type="entry name" value="PHOSPHATE-SPECIFIC TRANSPORT SYSTEM ACCESSORY PROTEIN PHOU"/>
    <property type="match status" value="1"/>
</dbReference>
<dbReference type="SUPFAM" id="SSF46785">
    <property type="entry name" value="Winged helix' DNA-binding domain"/>
    <property type="match status" value="1"/>
</dbReference>
<dbReference type="GO" id="GO:0045936">
    <property type="term" value="P:negative regulation of phosphate metabolic process"/>
    <property type="evidence" value="ECO:0007669"/>
    <property type="project" value="InterPro"/>
</dbReference>
<dbReference type="Pfam" id="PF13412">
    <property type="entry name" value="HTH_24"/>
    <property type="match status" value="1"/>
</dbReference>
<gene>
    <name evidence="2" type="ORF">CA615_01755</name>
</gene>